<dbReference type="InterPro" id="IPR050833">
    <property type="entry name" value="Poly_Biosynth_Transport"/>
</dbReference>
<evidence type="ECO:0008006" key="9">
    <source>
        <dbReference type="Google" id="ProtNLM"/>
    </source>
</evidence>
<dbReference type="OrthoDB" id="105016at2"/>
<keyword evidence="3 6" id="KW-0812">Transmembrane</keyword>
<evidence type="ECO:0000313" key="7">
    <source>
        <dbReference type="EMBL" id="SFZ82892.1"/>
    </source>
</evidence>
<gene>
    <name evidence="7" type="ORF">MARIT_1803</name>
</gene>
<evidence type="ECO:0000256" key="2">
    <source>
        <dbReference type="ARBA" id="ARBA00022475"/>
    </source>
</evidence>
<evidence type="ECO:0000256" key="3">
    <source>
        <dbReference type="ARBA" id="ARBA00022692"/>
    </source>
</evidence>
<organism evidence="7 8">
    <name type="scientific">Tenacibaculum maritimum NCIMB 2154</name>
    <dbReference type="NCBI Taxonomy" id="1349785"/>
    <lineage>
        <taxon>Bacteria</taxon>
        <taxon>Pseudomonadati</taxon>
        <taxon>Bacteroidota</taxon>
        <taxon>Flavobacteriia</taxon>
        <taxon>Flavobacteriales</taxon>
        <taxon>Flavobacteriaceae</taxon>
        <taxon>Tenacibaculum</taxon>
    </lineage>
</organism>
<protein>
    <recommendedName>
        <fullName evidence="9">Sugar isomerase</fullName>
    </recommendedName>
</protein>
<feature type="transmembrane region" description="Helical" evidence="6">
    <location>
        <begin position="254"/>
        <end position="280"/>
    </location>
</feature>
<accession>A0A2H1EAB6</accession>
<evidence type="ECO:0000256" key="1">
    <source>
        <dbReference type="ARBA" id="ARBA00004651"/>
    </source>
</evidence>
<evidence type="ECO:0000256" key="4">
    <source>
        <dbReference type="ARBA" id="ARBA00022989"/>
    </source>
</evidence>
<name>A0A2H1EAB6_9FLAO</name>
<dbReference type="STRING" id="1349785.GCA_000509405_02763"/>
<dbReference type="GeneID" id="47723309"/>
<dbReference type="Proteomes" id="UP000231564">
    <property type="component" value="Chromosome MARIT"/>
</dbReference>
<dbReference type="PANTHER" id="PTHR30250:SF28">
    <property type="entry name" value="POLYSACCHARIDE BIOSYNTHESIS PROTEIN"/>
    <property type="match status" value="1"/>
</dbReference>
<feature type="transmembrane region" description="Helical" evidence="6">
    <location>
        <begin position="52"/>
        <end position="76"/>
    </location>
</feature>
<dbReference type="RefSeq" id="WP_100211306.1">
    <property type="nucleotide sequence ID" value="NZ_CP138495.1"/>
</dbReference>
<keyword evidence="5 6" id="KW-0472">Membrane</keyword>
<dbReference type="GO" id="GO:0005886">
    <property type="term" value="C:plasma membrane"/>
    <property type="evidence" value="ECO:0007669"/>
    <property type="project" value="UniProtKB-SubCell"/>
</dbReference>
<dbReference type="AlphaFoldDB" id="A0A2H1EAB6"/>
<feature type="transmembrane region" description="Helical" evidence="6">
    <location>
        <begin position="216"/>
        <end position="234"/>
    </location>
</feature>
<feature type="transmembrane region" description="Helical" evidence="6">
    <location>
        <begin position="179"/>
        <end position="196"/>
    </location>
</feature>
<evidence type="ECO:0000313" key="8">
    <source>
        <dbReference type="Proteomes" id="UP000231564"/>
    </source>
</evidence>
<proteinExistence type="predicted"/>
<dbReference type="PANTHER" id="PTHR30250">
    <property type="entry name" value="PST FAMILY PREDICTED COLANIC ACID TRANSPORTER"/>
    <property type="match status" value="1"/>
</dbReference>
<dbReference type="EMBL" id="LT634361">
    <property type="protein sequence ID" value="SFZ82892.1"/>
    <property type="molecule type" value="Genomic_DNA"/>
</dbReference>
<feature type="transmembrane region" description="Helical" evidence="6">
    <location>
        <begin position="88"/>
        <end position="107"/>
    </location>
</feature>
<feature type="transmembrane region" description="Helical" evidence="6">
    <location>
        <begin position="292"/>
        <end position="315"/>
    </location>
</feature>
<dbReference type="KEGG" id="tmar:MARIT_1803"/>
<comment type="subcellular location">
    <subcellularLocation>
        <location evidence="1">Cell membrane</location>
        <topology evidence="1">Multi-pass membrane protein</topology>
    </subcellularLocation>
</comment>
<evidence type="ECO:0000256" key="5">
    <source>
        <dbReference type="ARBA" id="ARBA00023136"/>
    </source>
</evidence>
<keyword evidence="8" id="KW-1185">Reference proteome</keyword>
<feature type="transmembrane region" description="Helical" evidence="6">
    <location>
        <begin position="387"/>
        <end position="408"/>
    </location>
</feature>
<feature type="transmembrane region" description="Helical" evidence="6">
    <location>
        <begin position="12"/>
        <end position="32"/>
    </location>
</feature>
<keyword evidence="4 6" id="KW-1133">Transmembrane helix</keyword>
<feature type="transmembrane region" description="Helical" evidence="6">
    <location>
        <begin position="335"/>
        <end position="355"/>
    </location>
</feature>
<feature type="transmembrane region" description="Helical" evidence="6">
    <location>
        <begin position="113"/>
        <end position="133"/>
    </location>
</feature>
<sequence length="416" mass="46894">MITLTRKVKNKITSEHLFMISVLLVSGGNYLYNLLLGRFLGPEKFADAAVLITFLLVLSFLAMTFQLVTAKFLVAFDGDTLEPFIAKTFKYALATGIGLGALIIIFSSELQTFFKISSVNTFIVFGLGVPIYFMMSVNRGLLQGKKEFTSLSVTYQAEMLSRLVLTMGLLMLLEIDTSLIVSIGIFCSFLLGLVPFKYKRISFVTSKVLGIIENKMVRNFFIVTAFYELTQILINNSDILLVKHYFDGYNAGLYASLALIGRVVYFIAWMFVMLLLPTVVQLKKEGKPTLSVLLKYVIAISLITILIILGCLLFPNQIIYLLFGGDYLEVVPLLWKYALATGVFAISNIFAYYYLSIDEYTPVILSGLFGMLQIVLVIFFHKSLEEVVHMQIIAMSLLLAVQLSFFLWKYYKDKAK</sequence>
<keyword evidence="2" id="KW-1003">Cell membrane</keyword>
<reference evidence="7 8" key="1">
    <citation type="submission" date="2016-11" db="EMBL/GenBank/DDBJ databases">
        <authorList>
            <person name="Jaros S."/>
            <person name="Januszkiewicz K."/>
            <person name="Wedrychowicz H."/>
        </authorList>
    </citation>
    <scope>NUCLEOTIDE SEQUENCE [LARGE SCALE GENOMIC DNA]</scope>
    <source>
        <strain evidence="7">NCIMB 2154T</strain>
    </source>
</reference>
<feature type="transmembrane region" description="Helical" evidence="6">
    <location>
        <begin position="362"/>
        <end position="381"/>
    </location>
</feature>
<evidence type="ECO:0000256" key="6">
    <source>
        <dbReference type="SAM" id="Phobius"/>
    </source>
</evidence>